<evidence type="ECO:0000256" key="4">
    <source>
        <dbReference type="ARBA" id="ARBA00022729"/>
    </source>
</evidence>
<evidence type="ECO:0000313" key="7">
    <source>
        <dbReference type="EMBL" id="KAK8742435.1"/>
    </source>
</evidence>
<evidence type="ECO:0000256" key="1">
    <source>
        <dbReference type="ARBA" id="ARBA00004613"/>
    </source>
</evidence>
<dbReference type="InterPro" id="IPR004911">
    <property type="entry name" value="Interferon-induced_GILT"/>
</dbReference>
<evidence type="ECO:0000256" key="6">
    <source>
        <dbReference type="SAM" id="SignalP"/>
    </source>
</evidence>
<dbReference type="GO" id="GO:0016671">
    <property type="term" value="F:oxidoreductase activity, acting on a sulfur group of donors, disulfide as acceptor"/>
    <property type="evidence" value="ECO:0007669"/>
    <property type="project" value="InterPro"/>
</dbReference>
<comment type="subcellular location">
    <subcellularLocation>
        <location evidence="1">Secreted</location>
    </subcellularLocation>
</comment>
<evidence type="ECO:0000313" key="8">
    <source>
        <dbReference type="Proteomes" id="UP001445076"/>
    </source>
</evidence>
<feature type="signal peptide" evidence="6">
    <location>
        <begin position="1"/>
        <end position="21"/>
    </location>
</feature>
<proteinExistence type="inferred from homology"/>
<protein>
    <recommendedName>
        <fullName evidence="9">Gamma-interferon-inducible lysosomal thiol reductase</fullName>
    </recommendedName>
</protein>
<dbReference type="Proteomes" id="UP001445076">
    <property type="component" value="Unassembled WGS sequence"/>
</dbReference>
<evidence type="ECO:0000256" key="5">
    <source>
        <dbReference type="ARBA" id="ARBA00023180"/>
    </source>
</evidence>
<gene>
    <name evidence="7" type="ORF">OTU49_001867</name>
</gene>
<accession>A0AAW0XS39</accession>
<sequence>AVANTMRTSLLLLSCLAAALAQDAPPVKIDLYYETLCPYSIDFVTTQLYPTWTILKDIMEVEMFPFGNAEYEADGDGWVFTCQHGDEECHGNMIHACAKDHFKDINIEMEFVNCLLSADYPPNAGATCAAQVGQDWAPLEECVSSLEGQNLLHDVAVQEEKLDPQLYFVPWILVNDVFDEDLVTECQVDLKYVVCSTYTGTLPEACTTAQKIKPSRFSHTPKITRKP</sequence>
<name>A0AAW0XS39_CHEQU</name>
<evidence type="ECO:0000256" key="2">
    <source>
        <dbReference type="ARBA" id="ARBA00005679"/>
    </source>
</evidence>
<evidence type="ECO:0000256" key="3">
    <source>
        <dbReference type="ARBA" id="ARBA00022525"/>
    </source>
</evidence>
<dbReference type="Pfam" id="PF03227">
    <property type="entry name" value="GILT"/>
    <property type="match status" value="1"/>
</dbReference>
<keyword evidence="3" id="KW-0964">Secreted</keyword>
<organism evidence="7 8">
    <name type="scientific">Cherax quadricarinatus</name>
    <name type="common">Australian red claw crayfish</name>
    <dbReference type="NCBI Taxonomy" id="27406"/>
    <lineage>
        <taxon>Eukaryota</taxon>
        <taxon>Metazoa</taxon>
        <taxon>Ecdysozoa</taxon>
        <taxon>Arthropoda</taxon>
        <taxon>Crustacea</taxon>
        <taxon>Multicrustacea</taxon>
        <taxon>Malacostraca</taxon>
        <taxon>Eumalacostraca</taxon>
        <taxon>Eucarida</taxon>
        <taxon>Decapoda</taxon>
        <taxon>Pleocyemata</taxon>
        <taxon>Astacidea</taxon>
        <taxon>Parastacoidea</taxon>
        <taxon>Parastacidae</taxon>
        <taxon>Cherax</taxon>
    </lineage>
</organism>
<feature type="non-terminal residue" evidence="7">
    <location>
        <position position="1"/>
    </location>
</feature>
<keyword evidence="8" id="KW-1185">Reference proteome</keyword>
<keyword evidence="4 6" id="KW-0732">Signal</keyword>
<comment type="caution">
    <text evidence="7">The sequence shown here is derived from an EMBL/GenBank/DDBJ whole genome shotgun (WGS) entry which is preliminary data.</text>
</comment>
<reference evidence="7 8" key="1">
    <citation type="journal article" date="2024" name="BMC Genomics">
        <title>Genome assembly of redclaw crayfish (Cherax quadricarinatus) provides insights into its immune adaptation and hypoxia tolerance.</title>
        <authorList>
            <person name="Liu Z."/>
            <person name="Zheng J."/>
            <person name="Li H."/>
            <person name="Fang K."/>
            <person name="Wang S."/>
            <person name="He J."/>
            <person name="Zhou D."/>
            <person name="Weng S."/>
            <person name="Chi M."/>
            <person name="Gu Z."/>
            <person name="He J."/>
            <person name="Li F."/>
            <person name="Wang M."/>
        </authorList>
    </citation>
    <scope>NUCLEOTIDE SEQUENCE [LARGE SCALE GENOMIC DNA]</scope>
    <source>
        <strain evidence="7">ZL_2023a</strain>
    </source>
</reference>
<evidence type="ECO:0008006" key="9">
    <source>
        <dbReference type="Google" id="ProtNLM"/>
    </source>
</evidence>
<dbReference type="PANTHER" id="PTHR13234">
    <property type="entry name" value="GAMMA-INTERFERON INDUCIBLE LYSOSOMAL THIOL REDUCTASE GILT"/>
    <property type="match status" value="1"/>
</dbReference>
<keyword evidence="5" id="KW-0325">Glycoprotein</keyword>
<dbReference type="AlphaFoldDB" id="A0AAW0XS39"/>
<dbReference type="GO" id="GO:0005576">
    <property type="term" value="C:extracellular region"/>
    <property type="evidence" value="ECO:0007669"/>
    <property type="project" value="UniProtKB-SubCell"/>
</dbReference>
<comment type="similarity">
    <text evidence="2">Belongs to the GILT family.</text>
</comment>
<dbReference type="EMBL" id="JARKIK010000028">
    <property type="protein sequence ID" value="KAK8742435.1"/>
    <property type="molecule type" value="Genomic_DNA"/>
</dbReference>
<dbReference type="PANTHER" id="PTHR13234:SF8">
    <property type="entry name" value="GAMMA-INTERFERON-INDUCIBLE LYSOSOMAL THIOL REDUCTASE"/>
    <property type="match status" value="1"/>
</dbReference>
<feature type="chain" id="PRO_5043788441" description="Gamma-interferon-inducible lysosomal thiol reductase" evidence="6">
    <location>
        <begin position="22"/>
        <end position="227"/>
    </location>
</feature>